<dbReference type="PROSITE" id="PS51257">
    <property type="entry name" value="PROKAR_LIPOPROTEIN"/>
    <property type="match status" value="1"/>
</dbReference>
<evidence type="ECO:0000313" key="4">
    <source>
        <dbReference type="Proteomes" id="UP000094296"/>
    </source>
</evidence>
<sequence length="158" mass="16946">MKKTLYLTVLLAVSIALIFTGCGQSTTTNPEGEEIPFNYISTSEFRAMIDAGDLESGKIIAVCSQTEAEFAESSVPGAIVTHARPLETADDFAKLNPALEAINTSDAKVVILCPRGGSGATRPFEYFMENGVDTDRLLILQGGVEAFAIDYPDYVVTQ</sequence>
<dbReference type="AlphaFoldDB" id="A0A1E5G1U6"/>
<gene>
    <name evidence="3" type="ORF">BHF68_04970</name>
</gene>
<dbReference type="InterPro" id="IPR001763">
    <property type="entry name" value="Rhodanese-like_dom"/>
</dbReference>
<feature type="chain" id="PRO_5039668775" description="Rhodanese domain-containing protein" evidence="1">
    <location>
        <begin position="19"/>
        <end position="158"/>
    </location>
</feature>
<organism evidence="3 4">
    <name type="scientific">Desulfuribacillus alkaliarsenatis</name>
    <dbReference type="NCBI Taxonomy" id="766136"/>
    <lineage>
        <taxon>Bacteria</taxon>
        <taxon>Bacillati</taxon>
        <taxon>Bacillota</taxon>
        <taxon>Desulfuribacillia</taxon>
        <taxon>Desulfuribacillales</taxon>
        <taxon>Desulfuribacillaceae</taxon>
        <taxon>Desulfuribacillus</taxon>
    </lineage>
</organism>
<evidence type="ECO:0000256" key="1">
    <source>
        <dbReference type="SAM" id="SignalP"/>
    </source>
</evidence>
<accession>A0A1E5G1U6</accession>
<keyword evidence="4" id="KW-1185">Reference proteome</keyword>
<protein>
    <recommendedName>
        <fullName evidence="2">Rhodanese domain-containing protein</fullName>
    </recommendedName>
</protein>
<keyword evidence="1" id="KW-0732">Signal</keyword>
<dbReference type="RefSeq" id="WP_069643005.1">
    <property type="nucleotide sequence ID" value="NZ_MIJE01000022.1"/>
</dbReference>
<comment type="caution">
    <text evidence="3">The sequence shown here is derived from an EMBL/GenBank/DDBJ whole genome shotgun (WGS) entry which is preliminary data.</text>
</comment>
<dbReference type="Pfam" id="PF00581">
    <property type="entry name" value="Rhodanese"/>
    <property type="match status" value="1"/>
</dbReference>
<feature type="signal peptide" evidence="1">
    <location>
        <begin position="1"/>
        <end position="18"/>
    </location>
</feature>
<proteinExistence type="predicted"/>
<name>A0A1E5G1U6_9FIRM</name>
<dbReference type="SUPFAM" id="SSF52821">
    <property type="entry name" value="Rhodanese/Cell cycle control phosphatase"/>
    <property type="match status" value="1"/>
</dbReference>
<feature type="domain" description="Rhodanese" evidence="2">
    <location>
        <begin position="66"/>
        <end position="156"/>
    </location>
</feature>
<reference evidence="3 4" key="1">
    <citation type="submission" date="2016-09" db="EMBL/GenBank/DDBJ databases">
        <title>Draft genome sequence for the type strain of Desulfuribacillus alkaliarsenatis AHT28, an obligately anaerobic, sulfidogenic bacterium isolated from Russian soda lake sediments.</title>
        <authorList>
            <person name="Abin C.A."/>
            <person name="Hollibaugh J.T."/>
        </authorList>
    </citation>
    <scope>NUCLEOTIDE SEQUENCE [LARGE SCALE GENOMIC DNA]</scope>
    <source>
        <strain evidence="3 4">AHT28</strain>
    </source>
</reference>
<dbReference type="Gene3D" id="3.40.250.10">
    <property type="entry name" value="Rhodanese-like domain"/>
    <property type="match status" value="1"/>
</dbReference>
<evidence type="ECO:0000259" key="2">
    <source>
        <dbReference type="PROSITE" id="PS50206"/>
    </source>
</evidence>
<dbReference type="Proteomes" id="UP000094296">
    <property type="component" value="Unassembled WGS sequence"/>
</dbReference>
<evidence type="ECO:0000313" key="3">
    <source>
        <dbReference type="EMBL" id="OEF96960.1"/>
    </source>
</evidence>
<dbReference type="PROSITE" id="PS50206">
    <property type="entry name" value="RHODANESE_3"/>
    <property type="match status" value="1"/>
</dbReference>
<dbReference type="STRING" id="766136.BHF68_04970"/>
<dbReference type="InterPro" id="IPR036873">
    <property type="entry name" value="Rhodanese-like_dom_sf"/>
</dbReference>
<dbReference type="EMBL" id="MIJE01000022">
    <property type="protein sequence ID" value="OEF96960.1"/>
    <property type="molecule type" value="Genomic_DNA"/>
</dbReference>